<name>A0A3P7L957_STRVU</name>
<dbReference type="Proteomes" id="UP000270094">
    <property type="component" value="Unassembled WGS sequence"/>
</dbReference>
<evidence type="ECO:0000256" key="1">
    <source>
        <dbReference type="SAM" id="MobiDB-lite"/>
    </source>
</evidence>
<evidence type="ECO:0000313" key="2">
    <source>
        <dbReference type="EMBL" id="VDM79265.1"/>
    </source>
</evidence>
<organism evidence="2 3">
    <name type="scientific">Strongylus vulgaris</name>
    <name type="common">Blood worm</name>
    <dbReference type="NCBI Taxonomy" id="40348"/>
    <lineage>
        <taxon>Eukaryota</taxon>
        <taxon>Metazoa</taxon>
        <taxon>Ecdysozoa</taxon>
        <taxon>Nematoda</taxon>
        <taxon>Chromadorea</taxon>
        <taxon>Rhabditida</taxon>
        <taxon>Rhabditina</taxon>
        <taxon>Rhabditomorpha</taxon>
        <taxon>Strongyloidea</taxon>
        <taxon>Strongylidae</taxon>
        <taxon>Strongylus</taxon>
    </lineage>
</organism>
<sequence>MDEIDDAQAMDASPIDLSTKKLDQALFGEQRTRLLESLASLTTPQNILSLCAQLAANRDTPRSAQSELSTAPLETSAAPAPAVSLECAATGCDQVRH</sequence>
<evidence type="ECO:0000313" key="3">
    <source>
        <dbReference type="Proteomes" id="UP000270094"/>
    </source>
</evidence>
<accession>A0A3P7L957</accession>
<dbReference type="AlphaFoldDB" id="A0A3P7L957"/>
<feature type="compositionally biased region" description="Polar residues" evidence="1">
    <location>
        <begin position="62"/>
        <end position="73"/>
    </location>
</feature>
<keyword evidence="3" id="KW-1185">Reference proteome</keyword>
<gene>
    <name evidence="2" type="ORF">SVUK_LOCUS14263</name>
</gene>
<protein>
    <submittedName>
        <fullName evidence="2">Uncharacterized protein</fullName>
    </submittedName>
</protein>
<feature type="region of interest" description="Disordered" evidence="1">
    <location>
        <begin position="59"/>
        <end position="80"/>
    </location>
</feature>
<dbReference type="EMBL" id="UYYB01104527">
    <property type="protein sequence ID" value="VDM79265.1"/>
    <property type="molecule type" value="Genomic_DNA"/>
</dbReference>
<proteinExistence type="predicted"/>
<reference evidence="2 3" key="1">
    <citation type="submission" date="2018-11" db="EMBL/GenBank/DDBJ databases">
        <authorList>
            <consortium name="Pathogen Informatics"/>
        </authorList>
    </citation>
    <scope>NUCLEOTIDE SEQUENCE [LARGE SCALE GENOMIC DNA]</scope>
</reference>